<dbReference type="InterPro" id="IPR032093">
    <property type="entry name" value="PhoD_N"/>
</dbReference>
<dbReference type="Gene3D" id="2.60.40.380">
    <property type="entry name" value="Purple acid phosphatase-like, N-terminal"/>
    <property type="match status" value="1"/>
</dbReference>
<proteinExistence type="predicted"/>
<dbReference type="InterPro" id="IPR018946">
    <property type="entry name" value="PhoD-like_MPP"/>
</dbReference>
<dbReference type="Proteomes" id="UP001317963">
    <property type="component" value="Chromosome"/>
</dbReference>
<dbReference type="PANTHER" id="PTHR43606">
    <property type="entry name" value="PHOSPHATASE, PUTATIVE (AFU_ORTHOLOGUE AFUA_6G08710)-RELATED"/>
    <property type="match status" value="1"/>
</dbReference>
<evidence type="ECO:0000313" key="4">
    <source>
        <dbReference type="Proteomes" id="UP001317963"/>
    </source>
</evidence>
<dbReference type="InterPro" id="IPR029052">
    <property type="entry name" value="Metallo-depent_PP-like"/>
</dbReference>
<organism evidence="3 4">
    <name type="scientific">Candidatus Paraluminiphilus aquimaris</name>
    <dbReference type="NCBI Taxonomy" id="2518994"/>
    <lineage>
        <taxon>Bacteria</taxon>
        <taxon>Pseudomonadati</taxon>
        <taxon>Pseudomonadota</taxon>
        <taxon>Gammaproteobacteria</taxon>
        <taxon>Cellvibrionales</taxon>
        <taxon>Halieaceae</taxon>
        <taxon>Candidatus Paraluminiphilus</taxon>
    </lineage>
</organism>
<dbReference type="PANTHER" id="PTHR43606:SF2">
    <property type="entry name" value="ALKALINE PHOSPHATASE FAMILY PROTEIN (AFU_ORTHOLOGUE AFUA_5G03860)"/>
    <property type="match status" value="1"/>
</dbReference>
<protein>
    <submittedName>
        <fullName evidence="3">Alkaline phosphatase</fullName>
    </submittedName>
</protein>
<name>A0ABY6Q8H6_9GAMM</name>
<keyword evidence="4" id="KW-1185">Reference proteome</keyword>
<feature type="domain" description="Phospholipase D N-terminal" evidence="2">
    <location>
        <begin position="36"/>
        <end position="130"/>
    </location>
</feature>
<accession>A0ABY6Q8H6</accession>
<evidence type="ECO:0000313" key="3">
    <source>
        <dbReference type="EMBL" id="UZP75203.1"/>
    </source>
</evidence>
<feature type="domain" description="PhoD-like phosphatase metallophosphatase" evidence="1">
    <location>
        <begin position="141"/>
        <end position="519"/>
    </location>
</feature>
<dbReference type="CDD" id="cd07389">
    <property type="entry name" value="MPP_PhoD"/>
    <property type="match status" value="1"/>
</dbReference>
<gene>
    <name evidence="3" type="ORF">E0F26_10850</name>
</gene>
<dbReference type="RefSeq" id="WP_279241681.1">
    <property type="nucleotide sequence ID" value="NZ_CP036501.1"/>
</dbReference>
<dbReference type="Gene3D" id="3.60.21.70">
    <property type="entry name" value="PhoD-like phosphatase"/>
    <property type="match status" value="1"/>
</dbReference>
<dbReference type="Pfam" id="PF09423">
    <property type="entry name" value="PhoD"/>
    <property type="match status" value="1"/>
</dbReference>
<evidence type="ECO:0000259" key="2">
    <source>
        <dbReference type="Pfam" id="PF16655"/>
    </source>
</evidence>
<dbReference type="Pfam" id="PF16655">
    <property type="entry name" value="PhoD_N"/>
    <property type="match status" value="1"/>
</dbReference>
<evidence type="ECO:0000259" key="1">
    <source>
        <dbReference type="Pfam" id="PF09423"/>
    </source>
</evidence>
<sequence>MNINRRRVLQGMTAGVGIMGASRMSYASTRSYGFTHGIASGDPLSDRVILWTRYLPKAGASKVDGQLSEIIWQVADDASFTRLVASGTAATHAGRDYTVKVDATGLEAGKRYFYRFRVNGEYSPTGSTKTLPVGDVAQFRMAVASCSNYPQGYFHAYDDIAKSDLDVVLHLGDYIYEYARGVYVNPIAEETLGRAVEPENEILTLDDYRARYAVYRADKDLQAAHASHPWICVWDDHELMNNTWKAGAQNHNEGEGDFDERIAMARKVYHEWMPIRTAAQTDQAPIYRQFQVGNLADLIMLDTRLHGRDEQLIYQRDIPKAGGAEAFVKELLMNPNRTILGAEQENWLASQLAAGRDRGATWQIIGQQVLMGKLIAPVLSKDAIDSMALPKYYRERLEGMREIAEAGLPMNLDAWDGYPVCRERIHAVFKRFAKNPVVLAGDTHNGWAFNMQDQEGDAIGVEIGTPGITSPGMEAYLPAPPDVLRKALKASSKELYDLDTARRGWTHIEFTPEATTSKWRFVSTILESRYSISESEPIVCKVGEKQFG</sequence>
<reference evidence="3 4" key="1">
    <citation type="submission" date="2019-02" db="EMBL/GenBank/DDBJ databases">
        <title>Halieaceae_genomes.</title>
        <authorList>
            <person name="Li S.-H."/>
        </authorList>
    </citation>
    <scope>NUCLEOTIDE SEQUENCE [LARGE SCALE GENOMIC DNA]</scope>
    <source>
        <strain evidence="3 4">JH123</strain>
    </source>
</reference>
<dbReference type="InterPro" id="IPR052900">
    <property type="entry name" value="Phospholipid_Metab_Enz"/>
</dbReference>
<dbReference type="InterPro" id="IPR038607">
    <property type="entry name" value="PhoD-like_sf"/>
</dbReference>
<dbReference type="SUPFAM" id="SSF56300">
    <property type="entry name" value="Metallo-dependent phosphatases"/>
    <property type="match status" value="1"/>
</dbReference>
<dbReference type="EMBL" id="CP036501">
    <property type="protein sequence ID" value="UZP75203.1"/>
    <property type="molecule type" value="Genomic_DNA"/>
</dbReference>